<gene>
    <name evidence="5" type="ORF">IF129_11860</name>
</gene>
<dbReference type="AlphaFoldDB" id="A0A927EYC3"/>
<reference evidence="5" key="1">
    <citation type="submission" date="2020-09" db="EMBL/GenBank/DDBJ databases">
        <title>Secondary metabolite and genome analysis of marine Streptomyces chumphonensis KK1-2T.</title>
        <authorList>
            <person name="Phongsopitanun W."/>
            <person name="Kanchanasin P."/>
            <person name="Pittayakhajonwut P."/>
            <person name="Suwanborirux K."/>
            <person name="Tanasupawat S."/>
        </authorList>
    </citation>
    <scope>NUCLEOTIDE SEQUENCE</scope>
    <source>
        <strain evidence="5">KK1-2</strain>
    </source>
</reference>
<dbReference type="GO" id="GO:0006355">
    <property type="term" value="P:regulation of DNA-templated transcription"/>
    <property type="evidence" value="ECO:0007669"/>
    <property type="project" value="InterPro"/>
</dbReference>
<dbReference type="PROSITE" id="PS50043">
    <property type="entry name" value="HTH_LUXR_2"/>
    <property type="match status" value="1"/>
</dbReference>
<dbReference type="PRINTS" id="PR00038">
    <property type="entry name" value="HTHLUXR"/>
</dbReference>
<evidence type="ECO:0000256" key="2">
    <source>
        <dbReference type="ARBA" id="ARBA00023125"/>
    </source>
</evidence>
<keyword evidence="1" id="KW-0805">Transcription regulation</keyword>
<dbReference type="InterPro" id="IPR036388">
    <property type="entry name" value="WH-like_DNA-bd_sf"/>
</dbReference>
<dbReference type="PANTHER" id="PTHR44688:SF16">
    <property type="entry name" value="DNA-BINDING TRANSCRIPTIONAL ACTIVATOR DEVR_DOSR"/>
    <property type="match status" value="1"/>
</dbReference>
<dbReference type="InterPro" id="IPR003593">
    <property type="entry name" value="AAA+_ATPase"/>
</dbReference>
<evidence type="ECO:0000256" key="1">
    <source>
        <dbReference type="ARBA" id="ARBA00023015"/>
    </source>
</evidence>
<dbReference type="InterPro" id="IPR016032">
    <property type="entry name" value="Sig_transdc_resp-reg_C-effctor"/>
</dbReference>
<feature type="domain" description="HTH luxR-type" evidence="4">
    <location>
        <begin position="360"/>
        <end position="425"/>
    </location>
</feature>
<organism evidence="5 6">
    <name type="scientific">Streptomyces chumphonensis</name>
    <dbReference type="NCBI Taxonomy" id="1214925"/>
    <lineage>
        <taxon>Bacteria</taxon>
        <taxon>Bacillati</taxon>
        <taxon>Actinomycetota</taxon>
        <taxon>Actinomycetes</taxon>
        <taxon>Kitasatosporales</taxon>
        <taxon>Streptomycetaceae</taxon>
        <taxon>Streptomyces</taxon>
    </lineage>
</organism>
<evidence type="ECO:0000259" key="4">
    <source>
        <dbReference type="PROSITE" id="PS50043"/>
    </source>
</evidence>
<keyword evidence="2" id="KW-0238">DNA-binding</keyword>
<name>A0A927EYC3_9ACTN</name>
<dbReference type="Gene3D" id="3.40.50.300">
    <property type="entry name" value="P-loop containing nucleotide triphosphate hydrolases"/>
    <property type="match status" value="1"/>
</dbReference>
<dbReference type="GO" id="GO:0003677">
    <property type="term" value="F:DNA binding"/>
    <property type="evidence" value="ECO:0007669"/>
    <property type="project" value="UniProtKB-KW"/>
</dbReference>
<dbReference type="InterPro" id="IPR041664">
    <property type="entry name" value="AAA_16"/>
</dbReference>
<dbReference type="SUPFAM" id="SSF46894">
    <property type="entry name" value="C-terminal effector domain of the bipartite response regulators"/>
    <property type="match status" value="1"/>
</dbReference>
<dbReference type="Gene3D" id="1.10.10.10">
    <property type="entry name" value="Winged helix-like DNA-binding domain superfamily/Winged helix DNA-binding domain"/>
    <property type="match status" value="1"/>
</dbReference>
<protein>
    <submittedName>
        <fullName evidence="5">Helix-turn-helix domain-containing protein</fullName>
    </submittedName>
</protein>
<dbReference type="EMBL" id="JACXYU010000005">
    <property type="protein sequence ID" value="MBD3932245.1"/>
    <property type="molecule type" value="Genomic_DNA"/>
</dbReference>
<dbReference type="SMART" id="SM00421">
    <property type="entry name" value="HTH_LUXR"/>
    <property type="match status" value="1"/>
</dbReference>
<sequence>MTLAGSLSSRPAGPHGRDAEITDLHVLLDGVRHGHGGALLLTAPPGCGRTTLLRYAARAFGPSPVVDVAGVLAERGWPHAGLHAVLSRAAALGLAPPPARWPGDRPAALELLRTLRALTASAGPVLLCVDDAHLVDPTSRSALGFAARRLGPGLAVGLVLSVERDASAAPEFAGLPVRHVGRLGRASCAALLDDLLPTGSDAGARERLLTEAGGVPGVLAELAALPGAAAPGGPAWEGPHPPGSLLGRYAARVGELPADTRTALLLAATEASRRAAGPGAGERSGRDGAADGVRRWVAAVRAAGLDPVCLEPAEHAGLVRTGGGALRFDPPVVARLVYAGATLAARRAAHRLLADVGTCGGWPLGALTPQQLRITRYVAEGATNREVSELLGVSPRTVDYHLRNVFTALGVRSRVELTRLVGRVERPEWAAS</sequence>
<dbReference type="CDD" id="cd06170">
    <property type="entry name" value="LuxR_C_like"/>
    <property type="match status" value="1"/>
</dbReference>
<dbReference type="RefSeq" id="WP_191209563.1">
    <property type="nucleotide sequence ID" value="NZ_BAABKL010000015.1"/>
</dbReference>
<dbReference type="InterPro" id="IPR000792">
    <property type="entry name" value="Tscrpt_reg_LuxR_C"/>
</dbReference>
<dbReference type="InterPro" id="IPR027417">
    <property type="entry name" value="P-loop_NTPase"/>
</dbReference>
<accession>A0A927EYC3</accession>
<evidence type="ECO:0000256" key="3">
    <source>
        <dbReference type="ARBA" id="ARBA00023163"/>
    </source>
</evidence>
<dbReference type="Proteomes" id="UP000632289">
    <property type="component" value="Unassembled WGS sequence"/>
</dbReference>
<keyword evidence="3" id="KW-0804">Transcription</keyword>
<dbReference type="SMART" id="SM00382">
    <property type="entry name" value="AAA"/>
    <property type="match status" value="1"/>
</dbReference>
<dbReference type="PANTHER" id="PTHR44688">
    <property type="entry name" value="DNA-BINDING TRANSCRIPTIONAL ACTIVATOR DEVR_DOSR"/>
    <property type="match status" value="1"/>
</dbReference>
<dbReference type="Pfam" id="PF00196">
    <property type="entry name" value="GerE"/>
    <property type="match status" value="1"/>
</dbReference>
<dbReference type="Pfam" id="PF13191">
    <property type="entry name" value="AAA_16"/>
    <property type="match status" value="1"/>
</dbReference>
<evidence type="ECO:0000313" key="6">
    <source>
        <dbReference type="Proteomes" id="UP000632289"/>
    </source>
</evidence>
<comment type="caution">
    <text evidence="5">The sequence shown here is derived from an EMBL/GenBank/DDBJ whole genome shotgun (WGS) entry which is preliminary data.</text>
</comment>
<evidence type="ECO:0000313" key="5">
    <source>
        <dbReference type="EMBL" id="MBD3932245.1"/>
    </source>
</evidence>
<keyword evidence="6" id="KW-1185">Reference proteome</keyword>
<dbReference type="SUPFAM" id="SSF52540">
    <property type="entry name" value="P-loop containing nucleoside triphosphate hydrolases"/>
    <property type="match status" value="1"/>
</dbReference>
<proteinExistence type="predicted"/>